<name>A0A0F9IPE9_9ZZZZ</name>
<accession>A0A0F9IPE9</accession>
<organism evidence="1">
    <name type="scientific">marine sediment metagenome</name>
    <dbReference type="NCBI Taxonomy" id="412755"/>
    <lineage>
        <taxon>unclassified sequences</taxon>
        <taxon>metagenomes</taxon>
        <taxon>ecological metagenomes</taxon>
    </lineage>
</organism>
<proteinExistence type="predicted"/>
<evidence type="ECO:0000313" key="1">
    <source>
        <dbReference type="EMBL" id="KKM21719.1"/>
    </source>
</evidence>
<dbReference type="AlphaFoldDB" id="A0A0F9IPE9"/>
<gene>
    <name evidence="1" type="ORF">LCGC14_1632630</name>
</gene>
<reference evidence="1" key="1">
    <citation type="journal article" date="2015" name="Nature">
        <title>Complex archaea that bridge the gap between prokaryotes and eukaryotes.</title>
        <authorList>
            <person name="Spang A."/>
            <person name="Saw J.H."/>
            <person name="Jorgensen S.L."/>
            <person name="Zaremba-Niedzwiedzka K."/>
            <person name="Martijn J."/>
            <person name="Lind A.E."/>
            <person name="van Eijk R."/>
            <person name="Schleper C."/>
            <person name="Guy L."/>
            <person name="Ettema T.J."/>
        </authorList>
    </citation>
    <scope>NUCLEOTIDE SEQUENCE</scope>
</reference>
<protein>
    <submittedName>
        <fullName evidence="1">Uncharacterized protein</fullName>
    </submittedName>
</protein>
<comment type="caution">
    <text evidence="1">The sequence shown here is derived from an EMBL/GenBank/DDBJ whole genome shotgun (WGS) entry which is preliminary data.</text>
</comment>
<sequence length="150" mass="16157">TNSVVRYGGNTTTEYCKIRAWGVFAKSGISQKSKQFVGYQNWHKDEVQLGGKVTLLRHGVIVTNVIDTGAGISSQGITNPKPNIAVGIPAYVGRGAITSGGTAQGWLTTGPPLDERGELGRFDVEVRYRVGTFLSTRDEDGYAKVEINLP</sequence>
<feature type="non-terminal residue" evidence="1">
    <location>
        <position position="1"/>
    </location>
</feature>
<dbReference type="EMBL" id="LAZR01013494">
    <property type="protein sequence ID" value="KKM21719.1"/>
    <property type="molecule type" value="Genomic_DNA"/>
</dbReference>